<evidence type="ECO:0000313" key="2">
    <source>
        <dbReference type="Proteomes" id="UP000805193"/>
    </source>
</evidence>
<dbReference type="EMBL" id="JABSTQ010011194">
    <property type="protein sequence ID" value="KAG0414185.1"/>
    <property type="molecule type" value="Genomic_DNA"/>
</dbReference>
<reference evidence="1 2" key="1">
    <citation type="journal article" date="2020" name="Cell">
        <title>Large-Scale Comparative Analyses of Tick Genomes Elucidate Their Genetic Diversity and Vector Capacities.</title>
        <authorList>
            <consortium name="Tick Genome and Microbiome Consortium (TIGMIC)"/>
            <person name="Jia N."/>
            <person name="Wang J."/>
            <person name="Shi W."/>
            <person name="Du L."/>
            <person name="Sun Y."/>
            <person name="Zhan W."/>
            <person name="Jiang J.F."/>
            <person name="Wang Q."/>
            <person name="Zhang B."/>
            <person name="Ji P."/>
            <person name="Bell-Sakyi L."/>
            <person name="Cui X.M."/>
            <person name="Yuan T.T."/>
            <person name="Jiang B.G."/>
            <person name="Yang W.F."/>
            <person name="Lam T.T."/>
            <person name="Chang Q.C."/>
            <person name="Ding S.J."/>
            <person name="Wang X.J."/>
            <person name="Zhu J.G."/>
            <person name="Ruan X.D."/>
            <person name="Zhao L."/>
            <person name="Wei J.T."/>
            <person name="Ye R.Z."/>
            <person name="Que T.C."/>
            <person name="Du C.H."/>
            <person name="Zhou Y.H."/>
            <person name="Cheng J.X."/>
            <person name="Dai P.F."/>
            <person name="Guo W.B."/>
            <person name="Han X.H."/>
            <person name="Huang E.J."/>
            <person name="Li L.F."/>
            <person name="Wei W."/>
            <person name="Gao Y.C."/>
            <person name="Liu J.Z."/>
            <person name="Shao H.Z."/>
            <person name="Wang X."/>
            <person name="Wang C.C."/>
            <person name="Yang T.C."/>
            <person name="Huo Q.B."/>
            <person name="Li W."/>
            <person name="Chen H.Y."/>
            <person name="Chen S.E."/>
            <person name="Zhou L.G."/>
            <person name="Ni X.B."/>
            <person name="Tian J.H."/>
            <person name="Sheng Y."/>
            <person name="Liu T."/>
            <person name="Pan Y.S."/>
            <person name="Xia L.Y."/>
            <person name="Li J."/>
            <person name="Zhao F."/>
            <person name="Cao W.C."/>
        </authorList>
    </citation>
    <scope>NUCLEOTIDE SEQUENCE [LARGE SCALE GENOMIC DNA]</scope>
    <source>
        <strain evidence="1">Iper-2018</strain>
    </source>
</reference>
<organism evidence="1 2">
    <name type="scientific">Ixodes persulcatus</name>
    <name type="common">Taiga tick</name>
    <dbReference type="NCBI Taxonomy" id="34615"/>
    <lineage>
        <taxon>Eukaryota</taxon>
        <taxon>Metazoa</taxon>
        <taxon>Ecdysozoa</taxon>
        <taxon>Arthropoda</taxon>
        <taxon>Chelicerata</taxon>
        <taxon>Arachnida</taxon>
        <taxon>Acari</taxon>
        <taxon>Parasitiformes</taxon>
        <taxon>Ixodida</taxon>
        <taxon>Ixodoidea</taxon>
        <taxon>Ixodidae</taxon>
        <taxon>Ixodinae</taxon>
        <taxon>Ixodes</taxon>
    </lineage>
</organism>
<comment type="caution">
    <text evidence="1">The sequence shown here is derived from an EMBL/GenBank/DDBJ whole genome shotgun (WGS) entry which is preliminary data.</text>
</comment>
<evidence type="ECO:0000313" key="1">
    <source>
        <dbReference type="EMBL" id="KAG0414185.1"/>
    </source>
</evidence>
<name>A0AC60P470_IXOPE</name>
<dbReference type="Proteomes" id="UP000805193">
    <property type="component" value="Unassembled WGS sequence"/>
</dbReference>
<protein>
    <submittedName>
        <fullName evidence="1">Uncharacterized protein</fullName>
    </submittedName>
</protein>
<proteinExistence type="predicted"/>
<gene>
    <name evidence="1" type="ORF">HPB47_008661</name>
</gene>
<accession>A0AC60P470</accession>
<sequence length="75" mass="8530">MSQQHRNRVFHDFRAGLCRNLVCSVFGPPLDVSSPFSFLCVSDLFTMGIYIQAVIDKNFYVADLQMEDPEAKANK</sequence>
<keyword evidence="2" id="KW-1185">Reference proteome</keyword>